<evidence type="ECO:0000256" key="1">
    <source>
        <dbReference type="SAM" id="MobiDB-lite"/>
    </source>
</evidence>
<name>J9G011_9ZZZZ</name>
<organism evidence="2">
    <name type="scientific">gut metagenome</name>
    <dbReference type="NCBI Taxonomy" id="749906"/>
    <lineage>
        <taxon>unclassified sequences</taxon>
        <taxon>metagenomes</taxon>
        <taxon>organismal metagenomes</taxon>
    </lineage>
</organism>
<dbReference type="EMBL" id="AMCI01003323">
    <property type="protein sequence ID" value="EJX00547.1"/>
    <property type="molecule type" value="Genomic_DNA"/>
</dbReference>
<proteinExistence type="predicted"/>
<comment type="caution">
    <text evidence="2">The sequence shown here is derived from an EMBL/GenBank/DDBJ whole genome shotgun (WGS) entry which is preliminary data.</text>
</comment>
<feature type="compositionally biased region" description="Polar residues" evidence="1">
    <location>
        <begin position="285"/>
        <end position="294"/>
    </location>
</feature>
<accession>J9G011</accession>
<reference evidence="2" key="1">
    <citation type="journal article" date="2012" name="PLoS ONE">
        <title>Gene sets for utilization of primary and secondary nutrition supplies in the distal gut of endangered iberian lynx.</title>
        <authorList>
            <person name="Alcaide M."/>
            <person name="Messina E."/>
            <person name="Richter M."/>
            <person name="Bargiela R."/>
            <person name="Peplies J."/>
            <person name="Huws S.A."/>
            <person name="Newbold C.J."/>
            <person name="Golyshin P.N."/>
            <person name="Simon M.A."/>
            <person name="Lopez G."/>
            <person name="Yakimov M.M."/>
            <person name="Ferrer M."/>
        </authorList>
    </citation>
    <scope>NUCLEOTIDE SEQUENCE</scope>
</reference>
<feature type="non-terminal residue" evidence="2">
    <location>
        <position position="1"/>
    </location>
</feature>
<feature type="region of interest" description="Disordered" evidence="1">
    <location>
        <begin position="285"/>
        <end position="333"/>
    </location>
</feature>
<gene>
    <name evidence="2" type="ORF">EVA_11347</name>
</gene>
<evidence type="ECO:0000313" key="2">
    <source>
        <dbReference type="EMBL" id="EJX00547.1"/>
    </source>
</evidence>
<feature type="non-terminal residue" evidence="2">
    <location>
        <position position="333"/>
    </location>
</feature>
<feature type="compositionally biased region" description="Basic and acidic residues" evidence="1">
    <location>
        <begin position="295"/>
        <end position="317"/>
    </location>
</feature>
<sequence length="333" mass="38314">EEYLASLAEDTNFENAIHEGWFSKIKAFFMKMLAKAGVKLNVELSDNELRYILWRSYENLAEPGRYRGVIEQATDVAKQYELGVGNYANSSFGQQHVAEDLLRDDKMIEAADDCLDEMRSLVSNLPNVHTLCSYDDIENLPYSKWIKWDLMDSLNNPECKGSHYRGSIFLFPTHANSKDDLRLTLWHEIAHFASYGLNLRSEYKVACLDYLDLKYPNVYDNIVINYNRSKWEEEAVAYLFEKTFEQYGIEKLFSSKFVGRETISTVFREIIKYLKDGTGEYNRFRQTPLGSKSASEIHKGSGTAERNDSNDSFDGRRNSGSQEVWSSKTQGTG</sequence>
<dbReference type="AlphaFoldDB" id="J9G011"/>
<protein>
    <submittedName>
        <fullName evidence="2">SNF2 family protein</fullName>
    </submittedName>
</protein>
<feature type="compositionally biased region" description="Polar residues" evidence="1">
    <location>
        <begin position="318"/>
        <end position="333"/>
    </location>
</feature>